<dbReference type="PROSITE" id="PS50113">
    <property type="entry name" value="PAC"/>
    <property type="match status" value="1"/>
</dbReference>
<gene>
    <name evidence="15" type="ORF">GGR46_002258</name>
</gene>
<evidence type="ECO:0000313" key="16">
    <source>
        <dbReference type="Proteomes" id="UP000557392"/>
    </source>
</evidence>
<dbReference type="AlphaFoldDB" id="A0A7W6NXL3"/>
<feature type="domain" description="PAC" evidence="14">
    <location>
        <begin position="204"/>
        <end position="256"/>
    </location>
</feature>
<dbReference type="GO" id="GO:0006355">
    <property type="term" value="P:regulation of DNA-templated transcription"/>
    <property type="evidence" value="ECO:0007669"/>
    <property type="project" value="InterPro"/>
</dbReference>
<keyword evidence="7" id="KW-0067">ATP-binding</keyword>
<dbReference type="InterPro" id="IPR035965">
    <property type="entry name" value="PAS-like_dom_sf"/>
</dbReference>
<dbReference type="SMART" id="SM00086">
    <property type="entry name" value="PAC"/>
    <property type="match status" value="2"/>
</dbReference>
<dbReference type="Proteomes" id="UP000557392">
    <property type="component" value="Unassembled WGS sequence"/>
</dbReference>
<keyword evidence="4 15" id="KW-0808">Transferase</keyword>
<dbReference type="Gene3D" id="6.10.250.2580">
    <property type="match status" value="1"/>
</dbReference>
<dbReference type="PRINTS" id="PR00344">
    <property type="entry name" value="BCTRLSENSOR"/>
</dbReference>
<evidence type="ECO:0000256" key="3">
    <source>
        <dbReference type="ARBA" id="ARBA00022553"/>
    </source>
</evidence>
<protein>
    <recommendedName>
        <fullName evidence="10">Sensor protein FixL</fullName>
        <ecNumber evidence="2">2.7.13.3</ecNumber>
    </recommendedName>
</protein>
<dbReference type="InterPro" id="IPR036097">
    <property type="entry name" value="HisK_dim/P_sf"/>
</dbReference>
<dbReference type="InterPro" id="IPR000700">
    <property type="entry name" value="PAS-assoc_C"/>
</dbReference>
<dbReference type="Pfam" id="PF13426">
    <property type="entry name" value="PAS_9"/>
    <property type="match status" value="1"/>
</dbReference>
<dbReference type="SUPFAM" id="SSF55785">
    <property type="entry name" value="PYP-like sensor domain (PAS domain)"/>
    <property type="match status" value="2"/>
</dbReference>
<dbReference type="CDD" id="cd00082">
    <property type="entry name" value="HisKA"/>
    <property type="match status" value="1"/>
</dbReference>
<dbReference type="PANTHER" id="PTHR43065">
    <property type="entry name" value="SENSOR HISTIDINE KINASE"/>
    <property type="match status" value="1"/>
</dbReference>
<sequence length="624" mass="67993">MADAPRTSARDLVAACGVVVGSVAVATLLRWTLAPWLGDYGHYLLYAVAVFVTGAFAGAGPALAAALASILAVTLAGWASDQTAFLERIVFLLASSVIIIVVSYIIRLQWRLRTSEQVAERGVSRAEDLAETLNLLIDGAEGCAIYMLDPQGRVTIWNKAAERMQGWTEREVVGQHCSLFYPDVAVEHDKPQNDLDRARAEGGLEEEDWCVRKNGSEFLAHIMLTPLYDERGALRGFAKVIRDVTEQRAAERHLQASASQFRSILAAVPDAMVVINEAGKILSFSAAAEKLFGMREADVVGANVNCLMPSPDRERHDDYIRRYLTTGEPRMIGIGGIVLGRRSDGTTFPMDLSVGEAVAEGGRVFIGFIRDLTEKVADEERIETLRSELIHASRVSAMGTMASTLAHELNQPITAVVTFVRGARNLLRENDLENIDMIEEGLDEAFEEALRAGSIVRRLREFVARGEVEKTIESVSALVEDASALALIGARERGIEASFQLDPGADSVLVDRIQIQQVLINLMRNAIEAMAGWPRRSLTVSTMPDEAGFVRVIVADTGPGVSPEVAENLFRAFHSTKLTGMGLGLSICRTIVEANGGRIWMEPVQDGGARFLFTLVRADTEALE</sequence>
<dbReference type="CDD" id="cd00130">
    <property type="entry name" value="PAS"/>
    <property type="match status" value="2"/>
</dbReference>
<dbReference type="SMART" id="SM00387">
    <property type="entry name" value="HATPase_c"/>
    <property type="match status" value="1"/>
</dbReference>
<dbReference type="Pfam" id="PF00512">
    <property type="entry name" value="HisKA"/>
    <property type="match status" value="1"/>
</dbReference>
<dbReference type="InterPro" id="IPR005467">
    <property type="entry name" value="His_kinase_dom"/>
</dbReference>
<dbReference type="RefSeq" id="WP_343058111.1">
    <property type="nucleotide sequence ID" value="NZ_JACIEH010000002.1"/>
</dbReference>
<evidence type="ECO:0000256" key="10">
    <source>
        <dbReference type="ARBA" id="ARBA00070616"/>
    </source>
</evidence>
<dbReference type="FunFam" id="3.30.450.20:FF:000060">
    <property type="entry name" value="Sensor protein FixL"/>
    <property type="match status" value="1"/>
</dbReference>
<feature type="transmembrane region" description="Helical" evidence="11">
    <location>
        <begin position="12"/>
        <end position="31"/>
    </location>
</feature>
<evidence type="ECO:0000256" key="5">
    <source>
        <dbReference type="ARBA" id="ARBA00022741"/>
    </source>
</evidence>
<feature type="transmembrane region" description="Helical" evidence="11">
    <location>
        <begin position="43"/>
        <end position="73"/>
    </location>
</feature>
<dbReference type="InterPro" id="IPR013767">
    <property type="entry name" value="PAS_fold"/>
</dbReference>
<dbReference type="SUPFAM" id="SSF55874">
    <property type="entry name" value="ATPase domain of HSP90 chaperone/DNA topoisomerase II/histidine kinase"/>
    <property type="match status" value="1"/>
</dbReference>
<dbReference type="InterPro" id="IPR001610">
    <property type="entry name" value="PAC"/>
</dbReference>
<dbReference type="Gene3D" id="3.30.450.20">
    <property type="entry name" value="PAS domain"/>
    <property type="match status" value="2"/>
</dbReference>
<feature type="domain" description="PAS" evidence="13">
    <location>
        <begin position="129"/>
        <end position="183"/>
    </location>
</feature>
<evidence type="ECO:0000256" key="11">
    <source>
        <dbReference type="SAM" id="Phobius"/>
    </source>
</evidence>
<dbReference type="InterPro" id="IPR003594">
    <property type="entry name" value="HATPase_dom"/>
</dbReference>
<keyword evidence="6 15" id="KW-0418">Kinase</keyword>
<dbReference type="EC" id="2.7.13.3" evidence="2"/>
<dbReference type="Pfam" id="PF02518">
    <property type="entry name" value="HATPase_c"/>
    <property type="match status" value="1"/>
</dbReference>
<dbReference type="Gene3D" id="1.10.287.130">
    <property type="match status" value="1"/>
</dbReference>
<dbReference type="PANTHER" id="PTHR43065:SF10">
    <property type="entry name" value="PEROXIDE STRESS-ACTIVATED HISTIDINE KINASE MAK3"/>
    <property type="match status" value="1"/>
</dbReference>
<dbReference type="PROSITE" id="PS50112">
    <property type="entry name" value="PAS"/>
    <property type="match status" value="2"/>
</dbReference>
<dbReference type="Pfam" id="PF00989">
    <property type="entry name" value="PAS"/>
    <property type="match status" value="1"/>
</dbReference>
<feature type="transmembrane region" description="Helical" evidence="11">
    <location>
        <begin position="85"/>
        <end position="106"/>
    </location>
</feature>
<evidence type="ECO:0000259" key="12">
    <source>
        <dbReference type="PROSITE" id="PS50109"/>
    </source>
</evidence>
<comment type="function">
    <text evidence="9">Putative oxygen sensor; modulates the activity of FixJ, a transcriptional activator of nitrogen fixation fixK gene. FixL probably acts as a kinase that phosphorylates FixJ.</text>
</comment>
<evidence type="ECO:0000313" key="15">
    <source>
        <dbReference type="EMBL" id="MBB4098694.1"/>
    </source>
</evidence>
<evidence type="ECO:0000259" key="14">
    <source>
        <dbReference type="PROSITE" id="PS50113"/>
    </source>
</evidence>
<evidence type="ECO:0000256" key="2">
    <source>
        <dbReference type="ARBA" id="ARBA00012438"/>
    </source>
</evidence>
<keyword evidence="8" id="KW-0902">Two-component regulatory system</keyword>
<evidence type="ECO:0000256" key="1">
    <source>
        <dbReference type="ARBA" id="ARBA00000085"/>
    </source>
</evidence>
<feature type="domain" description="PAS" evidence="13">
    <location>
        <begin position="257"/>
        <end position="327"/>
    </location>
</feature>
<keyword evidence="16" id="KW-1185">Reference proteome</keyword>
<dbReference type="GO" id="GO:0005524">
    <property type="term" value="F:ATP binding"/>
    <property type="evidence" value="ECO:0007669"/>
    <property type="project" value="UniProtKB-KW"/>
</dbReference>
<keyword evidence="11" id="KW-0812">Transmembrane</keyword>
<proteinExistence type="predicted"/>
<reference evidence="15 16" key="1">
    <citation type="submission" date="2020-08" db="EMBL/GenBank/DDBJ databases">
        <title>Genomic Encyclopedia of Type Strains, Phase IV (KMG-IV): sequencing the most valuable type-strain genomes for metagenomic binning, comparative biology and taxonomic classification.</title>
        <authorList>
            <person name="Goeker M."/>
        </authorList>
    </citation>
    <scope>NUCLEOTIDE SEQUENCE [LARGE SCALE GENOMIC DNA]</scope>
    <source>
        <strain evidence="15 16">DSM 101806</strain>
    </source>
</reference>
<dbReference type="InterPro" id="IPR000014">
    <property type="entry name" value="PAS"/>
</dbReference>
<keyword evidence="11" id="KW-0472">Membrane</keyword>
<evidence type="ECO:0000256" key="9">
    <source>
        <dbReference type="ARBA" id="ARBA00059827"/>
    </source>
</evidence>
<feature type="domain" description="Histidine kinase" evidence="12">
    <location>
        <begin position="404"/>
        <end position="619"/>
    </location>
</feature>
<dbReference type="SUPFAM" id="SSF47384">
    <property type="entry name" value="Homodimeric domain of signal transducing histidine kinase"/>
    <property type="match status" value="1"/>
</dbReference>
<dbReference type="InterPro" id="IPR003661">
    <property type="entry name" value="HisK_dim/P_dom"/>
</dbReference>
<dbReference type="Gene3D" id="3.30.565.10">
    <property type="entry name" value="Histidine kinase-like ATPase, C-terminal domain"/>
    <property type="match status" value="1"/>
</dbReference>
<dbReference type="InterPro" id="IPR004358">
    <property type="entry name" value="Sig_transdc_His_kin-like_C"/>
</dbReference>
<dbReference type="EMBL" id="JACIEH010000002">
    <property type="protein sequence ID" value="MBB4098694.1"/>
    <property type="molecule type" value="Genomic_DNA"/>
</dbReference>
<dbReference type="GO" id="GO:0000155">
    <property type="term" value="F:phosphorelay sensor kinase activity"/>
    <property type="evidence" value="ECO:0007669"/>
    <property type="project" value="InterPro"/>
</dbReference>
<evidence type="ECO:0000256" key="8">
    <source>
        <dbReference type="ARBA" id="ARBA00023012"/>
    </source>
</evidence>
<comment type="caution">
    <text evidence="15">The sequence shown here is derived from an EMBL/GenBank/DDBJ whole genome shotgun (WGS) entry which is preliminary data.</text>
</comment>
<evidence type="ECO:0000259" key="13">
    <source>
        <dbReference type="PROSITE" id="PS50112"/>
    </source>
</evidence>
<keyword evidence="5" id="KW-0547">Nucleotide-binding</keyword>
<evidence type="ECO:0000256" key="7">
    <source>
        <dbReference type="ARBA" id="ARBA00022840"/>
    </source>
</evidence>
<evidence type="ECO:0000256" key="4">
    <source>
        <dbReference type="ARBA" id="ARBA00022679"/>
    </source>
</evidence>
<evidence type="ECO:0000256" key="6">
    <source>
        <dbReference type="ARBA" id="ARBA00022777"/>
    </source>
</evidence>
<dbReference type="SMART" id="SM00388">
    <property type="entry name" value="HisKA"/>
    <property type="match status" value="1"/>
</dbReference>
<dbReference type="PROSITE" id="PS50109">
    <property type="entry name" value="HIS_KIN"/>
    <property type="match status" value="1"/>
</dbReference>
<name>A0A7W6NXL3_9SPHN</name>
<dbReference type="InterPro" id="IPR036890">
    <property type="entry name" value="HATPase_C_sf"/>
</dbReference>
<keyword evidence="3" id="KW-0597">Phosphoprotein</keyword>
<dbReference type="NCBIfam" id="TIGR00229">
    <property type="entry name" value="sensory_box"/>
    <property type="match status" value="2"/>
</dbReference>
<dbReference type="SMART" id="SM00091">
    <property type="entry name" value="PAS"/>
    <property type="match status" value="2"/>
</dbReference>
<keyword evidence="11" id="KW-1133">Transmembrane helix</keyword>
<comment type="catalytic activity">
    <reaction evidence="1">
        <text>ATP + protein L-histidine = ADP + protein N-phospho-L-histidine.</text>
        <dbReference type="EC" id="2.7.13.3"/>
    </reaction>
</comment>
<organism evidence="15 16">
    <name type="scientific">Sphingomonas kyeonggiensis</name>
    <dbReference type="NCBI Taxonomy" id="1268553"/>
    <lineage>
        <taxon>Bacteria</taxon>
        <taxon>Pseudomonadati</taxon>
        <taxon>Pseudomonadota</taxon>
        <taxon>Alphaproteobacteria</taxon>
        <taxon>Sphingomonadales</taxon>
        <taxon>Sphingomonadaceae</taxon>
        <taxon>Sphingomonas</taxon>
    </lineage>
</organism>
<accession>A0A7W6NXL3</accession>